<keyword evidence="4" id="KW-1185">Reference proteome</keyword>
<dbReference type="RefSeq" id="WP_189681244.1">
    <property type="nucleotide sequence ID" value="NZ_BNCJ01000010.1"/>
</dbReference>
<accession>A0A8J3H0A4</accession>
<feature type="domain" description="Activator of Hsp90 ATPase homologue 1/2-like C-terminal" evidence="2">
    <location>
        <begin position="13"/>
        <end position="150"/>
    </location>
</feature>
<evidence type="ECO:0000256" key="1">
    <source>
        <dbReference type="ARBA" id="ARBA00006817"/>
    </source>
</evidence>
<reference evidence="3" key="2">
    <citation type="submission" date="2020-09" db="EMBL/GenBank/DDBJ databases">
        <authorList>
            <person name="Sun Q."/>
            <person name="Kim S."/>
        </authorList>
    </citation>
    <scope>NUCLEOTIDE SEQUENCE</scope>
    <source>
        <strain evidence="3">KCTC 42650</strain>
    </source>
</reference>
<evidence type="ECO:0000313" key="4">
    <source>
        <dbReference type="Proteomes" id="UP000626220"/>
    </source>
</evidence>
<dbReference type="Pfam" id="PF08327">
    <property type="entry name" value="AHSA1"/>
    <property type="match status" value="1"/>
</dbReference>
<comment type="similarity">
    <text evidence="1">Belongs to the AHA1 family.</text>
</comment>
<dbReference type="CDD" id="cd08896">
    <property type="entry name" value="SRPBCC_CalC_Aha1-like_3"/>
    <property type="match status" value="1"/>
</dbReference>
<organism evidence="3 4">
    <name type="scientific">Seohaeicola zhoushanensis</name>
    <dbReference type="NCBI Taxonomy" id="1569283"/>
    <lineage>
        <taxon>Bacteria</taxon>
        <taxon>Pseudomonadati</taxon>
        <taxon>Pseudomonadota</taxon>
        <taxon>Alphaproteobacteria</taxon>
        <taxon>Rhodobacterales</taxon>
        <taxon>Roseobacteraceae</taxon>
        <taxon>Seohaeicola</taxon>
    </lineage>
</organism>
<name>A0A8J3H0A4_9RHOB</name>
<reference evidence="3" key="1">
    <citation type="journal article" date="2014" name="Int. J. Syst. Evol. Microbiol.">
        <title>Complete genome sequence of Corynebacterium casei LMG S-19264T (=DSM 44701T), isolated from a smear-ripened cheese.</title>
        <authorList>
            <consortium name="US DOE Joint Genome Institute (JGI-PGF)"/>
            <person name="Walter F."/>
            <person name="Albersmeier A."/>
            <person name="Kalinowski J."/>
            <person name="Ruckert C."/>
        </authorList>
    </citation>
    <scope>NUCLEOTIDE SEQUENCE</scope>
    <source>
        <strain evidence="3">KCTC 42650</strain>
    </source>
</reference>
<evidence type="ECO:0000259" key="2">
    <source>
        <dbReference type="Pfam" id="PF08327"/>
    </source>
</evidence>
<protein>
    <submittedName>
        <fullName evidence="3">Activator of HSP90 ATPase</fullName>
    </submittedName>
</protein>
<sequence length="155" mass="17584">MTDSTLTISRLIRAPRAVVWSAWSDPAHFAKWWLPEPLECKVVKMELRPGGGFETQMREGQGEFQPHVEGCFLHIEPMERLVFTTVLKEGWQPLEPWLAMTSVVTMTDEDGGTRYVAQALHRSPEERAKHDDLGFHDGWGTVIDQLARLAASLTQ</sequence>
<comment type="caution">
    <text evidence="3">The sequence shown here is derived from an EMBL/GenBank/DDBJ whole genome shotgun (WGS) entry which is preliminary data.</text>
</comment>
<gene>
    <name evidence="3" type="ORF">GCM10017056_33440</name>
</gene>
<proteinExistence type="inferred from homology"/>
<dbReference type="SUPFAM" id="SSF55961">
    <property type="entry name" value="Bet v1-like"/>
    <property type="match status" value="1"/>
</dbReference>
<dbReference type="AlphaFoldDB" id="A0A8J3H0A4"/>
<dbReference type="InterPro" id="IPR023393">
    <property type="entry name" value="START-like_dom_sf"/>
</dbReference>
<evidence type="ECO:0000313" key="3">
    <source>
        <dbReference type="EMBL" id="GHF59215.1"/>
    </source>
</evidence>
<dbReference type="EMBL" id="BNCJ01000010">
    <property type="protein sequence ID" value="GHF59215.1"/>
    <property type="molecule type" value="Genomic_DNA"/>
</dbReference>
<dbReference type="Gene3D" id="3.30.530.20">
    <property type="match status" value="1"/>
</dbReference>
<dbReference type="InterPro" id="IPR013538">
    <property type="entry name" value="ASHA1/2-like_C"/>
</dbReference>
<dbReference type="Proteomes" id="UP000626220">
    <property type="component" value="Unassembled WGS sequence"/>
</dbReference>